<reference evidence="7" key="1">
    <citation type="journal article" date="2023" name="Mol. Biol. Evol.">
        <title>Third-Generation Sequencing Reveals the Adaptive Role of the Epigenome in Three Deep-Sea Polychaetes.</title>
        <authorList>
            <person name="Perez M."/>
            <person name="Aroh O."/>
            <person name="Sun Y."/>
            <person name="Lan Y."/>
            <person name="Juniper S.K."/>
            <person name="Young C.R."/>
            <person name="Angers B."/>
            <person name="Qian P.Y."/>
        </authorList>
    </citation>
    <scope>NUCLEOTIDE SEQUENCE</scope>
    <source>
        <strain evidence="7">P08H-3</strain>
    </source>
</reference>
<dbReference type="GO" id="GO:0005762">
    <property type="term" value="C:mitochondrial large ribosomal subunit"/>
    <property type="evidence" value="ECO:0007669"/>
    <property type="project" value="TreeGrafter"/>
</dbReference>
<evidence type="ECO:0000256" key="4">
    <source>
        <dbReference type="ARBA" id="ARBA00041531"/>
    </source>
</evidence>
<dbReference type="AlphaFoldDB" id="A0AAD9N236"/>
<proteinExistence type="inferred from homology"/>
<dbReference type="PROSITE" id="PS00745">
    <property type="entry name" value="RF_PROK_I"/>
    <property type="match status" value="1"/>
</dbReference>
<gene>
    <name evidence="7" type="ORF">LSH36_364g01062</name>
</gene>
<evidence type="ECO:0000313" key="7">
    <source>
        <dbReference type="EMBL" id="KAK2151404.1"/>
    </source>
</evidence>
<dbReference type="NCBIfam" id="NF006718">
    <property type="entry name" value="PRK09256.1"/>
    <property type="match status" value="1"/>
</dbReference>
<dbReference type="Gene3D" id="3.30.160.20">
    <property type="match status" value="1"/>
</dbReference>
<name>A0AAD9N236_9ANNE</name>
<sequence length="207" mass="23952">MFSRLATSGFRIYSSLRNTVVRLPAAGYQSQYSIEKLYPNSSLDFTSPNFKVHRQLTHTQTENDKFSGYIPVDELDVRYSRSSGPGGQNVNKVSTKVEVRFHVQSASWIPDFAKEILLQNEQTRITKDGFLVVRSEKTRKQMLNQADCLEKIRSMIWRASILPREPTEEEIAIMEKRKSRAKQEILREKRAHSLKKRMREGPGMNSL</sequence>
<dbReference type="GO" id="GO:0004045">
    <property type="term" value="F:peptidyl-tRNA hydrolase activity"/>
    <property type="evidence" value="ECO:0007669"/>
    <property type="project" value="UniProtKB-EC"/>
</dbReference>
<dbReference type="EC" id="3.1.1.29" evidence="1"/>
<dbReference type="InterPro" id="IPR052104">
    <property type="entry name" value="Mito_Release_Factor_mL62"/>
</dbReference>
<evidence type="ECO:0000259" key="6">
    <source>
        <dbReference type="PROSITE" id="PS00745"/>
    </source>
</evidence>
<dbReference type="GO" id="GO:0070126">
    <property type="term" value="P:mitochondrial translational termination"/>
    <property type="evidence" value="ECO:0007669"/>
    <property type="project" value="TreeGrafter"/>
</dbReference>
<keyword evidence="8" id="KW-1185">Reference proteome</keyword>
<feature type="domain" description="Prokaryotic-type class I peptide chain release factors" evidence="6">
    <location>
        <begin position="81"/>
        <end position="97"/>
    </location>
</feature>
<dbReference type="Pfam" id="PF00472">
    <property type="entry name" value="RF-1"/>
    <property type="match status" value="1"/>
</dbReference>
<evidence type="ECO:0000313" key="8">
    <source>
        <dbReference type="Proteomes" id="UP001208570"/>
    </source>
</evidence>
<comment type="similarity">
    <text evidence="2">Belongs to the prokaryotic/mitochondrial release factor family. Mitochondrion-specific ribosomal protein mL62 subfamily.</text>
</comment>
<evidence type="ECO:0000256" key="5">
    <source>
        <dbReference type="SAM" id="Coils"/>
    </source>
</evidence>
<accession>A0AAD9N236</accession>
<dbReference type="SUPFAM" id="SSF110916">
    <property type="entry name" value="Peptidyl-tRNA hydrolase domain-like"/>
    <property type="match status" value="1"/>
</dbReference>
<dbReference type="EMBL" id="JAODUP010000364">
    <property type="protein sequence ID" value="KAK2151404.1"/>
    <property type="molecule type" value="Genomic_DNA"/>
</dbReference>
<protein>
    <recommendedName>
        <fullName evidence="3">Large ribosomal subunit protein mL62</fullName>
        <ecNumber evidence="1">3.1.1.29</ecNumber>
    </recommendedName>
    <alternativeName>
        <fullName evidence="4">Peptidyl-tRNA hydrolase ICT1, mitochondrial</fullName>
    </alternativeName>
</protein>
<evidence type="ECO:0000256" key="2">
    <source>
        <dbReference type="ARBA" id="ARBA00038225"/>
    </source>
</evidence>
<dbReference type="FunFam" id="3.30.160.20:FF:000046">
    <property type="entry name" value="Peptidyl-tRNA hydrolase ICT1"/>
    <property type="match status" value="1"/>
</dbReference>
<comment type="caution">
    <text evidence="7">The sequence shown here is derived from an EMBL/GenBank/DDBJ whole genome shotgun (WGS) entry which is preliminary data.</text>
</comment>
<dbReference type="PANTHER" id="PTHR11075">
    <property type="entry name" value="PEPTIDE CHAIN RELEASE FACTOR"/>
    <property type="match status" value="1"/>
</dbReference>
<organism evidence="7 8">
    <name type="scientific">Paralvinella palmiformis</name>
    <dbReference type="NCBI Taxonomy" id="53620"/>
    <lineage>
        <taxon>Eukaryota</taxon>
        <taxon>Metazoa</taxon>
        <taxon>Spiralia</taxon>
        <taxon>Lophotrochozoa</taxon>
        <taxon>Annelida</taxon>
        <taxon>Polychaeta</taxon>
        <taxon>Sedentaria</taxon>
        <taxon>Canalipalpata</taxon>
        <taxon>Terebellida</taxon>
        <taxon>Terebelliformia</taxon>
        <taxon>Alvinellidae</taxon>
        <taxon>Paralvinella</taxon>
    </lineage>
</organism>
<evidence type="ECO:0000256" key="1">
    <source>
        <dbReference type="ARBA" id="ARBA00013260"/>
    </source>
</evidence>
<feature type="coiled-coil region" evidence="5">
    <location>
        <begin position="164"/>
        <end position="191"/>
    </location>
</feature>
<keyword evidence="5" id="KW-0175">Coiled coil</keyword>
<dbReference type="GO" id="GO:0016150">
    <property type="term" value="F:translation release factor activity, codon nonspecific"/>
    <property type="evidence" value="ECO:0007669"/>
    <property type="project" value="TreeGrafter"/>
</dbReference>
<dbReference type="InterPro" id="IPR000352">
    <property type="entry name" value="Pep_chain_release_fac_I"/>
</dbReference>
<evidence type="ECO:0000256" key="3">
    <source>
        <dbReference type="ARBA" id="ARBA00039441"/>
    </source>
</evidence>
<dbReference type="Proteomes" id="UP001208570">
    <property type="component" value="Unassembled WGS sequence"/>
</dbReference>
<dbReference type="PANTHER" id="PTHR11075:SF54">
    <property type="entry name" value="LARGE RIBOSOMAL SUBUNIT PROTEIN ML62"/>
    <property type="match status" value="1"/>
</dbReference>